<dbReference type="RefSeq" id="WP_141585183.1">
    <property type="nucleotide sequence ID" value="NZ_SPAZ01000279.1"/>
</dbReference>
<protein>
    <submittedName>
        <fullName evidence="1">Uncharacterized protein</fullName>
    </submittedName>
</protein>
<accession>A0AAE8VYT9</accession>
<name>A0AAE8VYT9_9ACTN</name>
<dbReference type="AlphaFoldDB" id="A0AAE8VYT9"/>
<evidence type="ECO:0000313" key="2">
    <source>
        <dbReference type="Proteomes" id="UP000318720"/>
    </source>
</evidence>
<gene>
    <name evidence="1" type="ORF">Sipo8835_35560</name>
</gene>
<organism evidence="1 2">
    <name type="scientific">Streptomyces ipomoeae</name>
    <dbReference type="NCBI Taxonomy" id="103232"/>
    <lineage>
        <taxon>Bacteria</taxon>
        <taxon>Bacillati</taxon>
        <taxon>Actinomycetota</taxon>
        <taxon>Actinomycetes</taxon>
        <taxon>Kitasatosporales</taxon>
        <taxon>Streptomycetaceae</taxon>
        <taxon>Streptomyces</taxon>
    </lineage>
</organism>
<dbReference type="EMBL" id="SPAZ01000279">
    <property type="protein sequence ID" value="TQE22714.1"/>
    <property type="molecule type" value="Genomic_DNA"/>
</dbReference>
<evidence type="ECO:0000313" key="1">
    <source>
        <dbReference type="EMBL" id="TQE22714.1"/>
    </source>
</evidence>
<reference evidence="1 2" key="1">
    <citation type="submission" date="2019-03" db="EMBL/GenBank/DDBJ databases">
        <title>Comparative genomic analyses of the sweetpotato soil rot pathogen, Streptomyces ipomoeae.</title>
        <authorList>
            <person name="Ruschel Soares N."/>
            <person name="Badger J.H."/>
            <person name="Huguet-Tapia J.C."/>
            <person name="Clark C.A."/>
            <person name="Pettis G.S."/>
        </authorList>
    </citation>
    <scope>NUCLEOTIDE SEQUENCE [LARGE SCALE GENOMIC DNA]</scope>
    <source>
        <strain evidence="1 2">88-35</strain>
    </source>
</reference>
<dbReference type="Proteomes" id="UP000318720">
    <property type="component" value="Unassembled WGS sequence"/>
</dbReference>
<sequence length="158" mass="17011">MLTPGRTESFAPSAGLIASLATTTWLDTTPTGATLCCLLLVPQPPCSCYETPAVIEQRMRAVAEALHLGPATTPPPDIGPRLRQVAPTEVALRFDGTPYRKRIPTGRPWSLLLGQGTPVALVLGLDPLSRSATPGQIDTYLDRATLRQRLLFGHTRTE</sequence>
<comment type="caution">
    <text evidence="1">The sequence shown here is derived from an EMBL/GenBank/DDBJ whole genome shotgun (WGS) entry which is preliminary data.</text>
</comment>
<proteinExistence type="predicted"/>